<keyword evidence="4" id="KW-1185">Reference proteome</keyword>
<dbReference type="Proteomes" id="UP001141933">
    <property type="component" value="Unassembled WGS sequence"/>
</dbReference>
<evidence type="ECO:0000256" key="1">
    <source>
        <dbReference type="SAM" id="SignalP"/>
    </source>
</evidence>
<evidence type="ECO:0000259" key="2">
    <source>
        <dbReference type="SMART" id="SM00460"/>
    </source>
</evidence>
<dbReference type="Gene3D" id="2.60.40.1120">
    <property type="entry name" value="Carboxypeptidase-like, regulatory domain"/>
    <property type="match status" value="1"/>
</dbReference>
<accession>A0ABT4PEN2</accession>
<sequence>MKRPFSVIAGLLLAAMPVMAQTSFDSRIHADFQKKKEALPHGDLFNVFQKQLTQEERDALTFYYAYMPVGDITDYSGDFYLENVRTSLATRKETSWGKNIPDDIFNHFVLPIRINNENLDRARMVFHDELMPRIKGLSMHDAVLEVNHWCHEKVSYQPADARTSAPLASVKTAYGRCGEESTFLVAALRAVGIPARQVYTPRWAHTDDNHAWVEAWVDGKWHFLGACEPEPVLNLGWFNLPASRGMLMHTKVFGAYNGPEEVMRTTANYTEINIIGNYAKFEPLTVKVVDEKGVAVEGASVQFKIYNYAEFFTVHTVLTPKDGTANLSAGLGDMIVIATKGDKFGIRKVSFGKEREAILKLDHHTGEEFSFPVDLLPPPAKLNLPEVTPEQRAENDRRFNLEDSIRNAYIATFPNAEAIQKFATANGYKAEDIQKYIVASRGNHAEIMDFLKKAAEKKYEARALELLATLSAKDLRDTPEDILNDHLYHTSMTSDAAKVLAPRIAGEMLSAYRSFFQKEIKASDARRYRKAPEKLAEWCLKNITLRDDLCCVGTFISPAGVWKSRTADRISRDIFFVAVARSLEIPAWIDGVTGNVFYQKDGKDIKVNFESGISGAAETGTLKLSYSSIPQLDDPEYLRHFTLSKFNNGRFDLLNYPDFAKWSSLFKDGASIDTGYYMMVTGSRLADGGVLAQVSLFNIHKNQTKEDKLIVRDNTEEIMVIGNFNSESKFIETTSGKETSILNSCGRGLYVLAILGVGQEPTDHTLKDIAVKAKEFDECGRKMVLLFQSREAYNKYLKAPVPGLPEHVVWGIDTDGSIQKDLLEALNLEANTPLPLFIIGDTFNRIVFTSHGYTIGLGERLLKIINKITEEEVQQ</sequence>
<dbReference type="Gene3D" id="3.10.620.30">
    <property type="match status" value="1"/>
</dbReference>
<dbReference type="PANTHER" id="PTHR35532:SF5">
    <property type="entry name" value="CARBOHYDRATE-BINDING DOMAIN-CONTAINING PROTEIN"/>
    <property type="match status" value="1"/>
</dbReference>
<dbReference type="SUPFAM" id="SSF54001">
    <property type="entry name" value="Cysteine proteinases"/>
    <property type="match status" value="1"/>
</dbReference>
<feature type="signal peptide" evidence="1">
    <location>
        <begin position="1"/>
        <end position="20"/>
    </location>
</feature>
<proteinExistence type="predicted"/>
<keyword evidence="1" id="KW-0732">Signal</keyword>
<dbReference type="InterPro" id="IPR002931">
    <property type="entry name" value="Transglutaminase-like"/>
</dbReference>
<dbReference type="InterPro" id="IPR038765">
    <property type="entry name" value="Papain-like_cys_pep_sf"/>
</dbReference>
<evidence type="ECO:0000313" key="3">
    <source>
        <dbReference type="EMBL" id="MCZ8371505.1"/>
    </source>
</evidence>
<comment type="caution">
    <text evidence="3">The sequence shown here is derived from an EMBL/GenBank/DDBJ whole genome shotgun (WGS) entry which is preliminary data.</text>
</comment>
<name>A0ABT4PEN2_9BACT</name>
<feature type="chain" id="PRO_5046864115" evidence="1">
    <location>
        <begin position="21"/>
        <end position="875"/>
    </location>
</feature>
<dbReference type="RefSeq" id="WP_269876531.1">
    <property type="nucleotide sequence ID" value="NZ_JAPZVM010000001.1"/>
</dbReference>
<dbReference type="PANTHER" id="PTHR35532">
    <property type="entry name" value="SIMILAR TO POLYHYDROXYALKANOATE DEPOLYMERASE"/>
    <property type="match status" value="1"/>
</dbReference>
<dbReference type="EMBL" id="JAPZVM010000001">
    <property type="protein sequence ID" value="MCZ8371505.1"/>
    <property type="molecule type" value="Genomic_DNA"/>
</dbReference>
<dbReference type="Pfam" id="PF01841">
    <property type="entry name" value="Transglut_core"/>
    <property type="match status" value="1"/>
</dbReference>
<reference evidence="3" key="1">
    <citation type="submission" date="2022-12" db="EMBL/GenBank/DDBJ databases">
        <title>Phocaeicola acetigenes sp. nov., isolated feces from a healthy human.</title>
        <authorList>
            <person name="Do H."/>
            <person name="Ha Y.B."/>
            <person name="Kim J.-S."/>
            <person name="Suh M.K."/>
            <person name="Kim H.S."/>
            <person name="Lee J.-S."/>
        </authorList>
    </citation>
    <scope>NUCLEOTIDE SEQUENCE</scope>
    <source>
        <strain evidence="3">KGMB11183</strain>
    </source>
</reference>
<dbReference type="SMART" id="SM00460">
    <property type="entry name" value="TGc"/>
    <property type="match status" value="1"/>
</dbReference>
<feature type="domain" description="Transglutaminase-like" evidence="2">
    <location>
        <begin position="169"/>
        <end position="228"/>
    </location>
</feature>
<organism evidence="3 4">
    <name type="scientific">Phocaeicola acetigenes</name>
    <dbReference type="NCBI Taxonomy" id="3016083"/>
    <lineage>
        <taxon>Bacteria</taxon>
        <taxon>Pseudomonadati</taxon>
        <taxon>Bacteroidota</taxon>
        <taxon>Bacteroidia</taxon>
        <taxon>Bacteroidales</taxon>
        <taxon>Bacteroidaceae</taxon>
        <taxon>Phocaeicola</taxon>
    </lineage>
</organism>
<protein>
    <submittedName>
        <fullName evidence="3">Transglutaminase domain-containing protein</fullName>
    </submittedName>
</protein>
<gene>
    <name evidence="3" type="ORF">O6P32_02135</name>
</gene>
<evidence type="ECO:0000313" key="4">
    <source>
        <dbReference type="Proteomes" id="UP001141933"/>
    </source>
</evidence>